<accession>A0A095TW76</accession>
<dbReference type="EMBL" id="ARXV01000001">
    <property type="protein sequence ID" value="KGD66583.1"/>
    <property type="molecule type" value="Genomic_DNA"/>
</dbReference>
<dbReference type="PATRIC" id="fig|1177154.3.peg.251"/>
<protein>
    <recommendedName>
        <fullName evidence="3">Type VI secretion protein</fullName>
    </recommendedName>
</protein>
<evidence type="ECO:0008006" key="3">
    <source>
        <dbReference type="Google" id="ProtNLM"/>
    </source>
</evidence>
<dbReference type="RefSeq" id="WP_035229599.1">
    <property type="nucleotide sequence ID" value="NZ_ARXV01000001.1"/>
</dbReference>
<evidence type="ECO:0000313" key="2">
    <source>
        <dbReference type="Proteomes" id="UP000029444"/>
    </source>
</evidence>
<keyword evidence="2" id="KW-1185">Reference proteome</keyword>
<organism evidence="1 2">
    <name type="scientific">Alcanivorax nanhaiticus</name>
    <dbReference type="NCBI Taxonomy" id="1177154"/>
    <lineage>
        <taxon>Bacteria</taxon>
        <taxon>Pseudomonadati</taxon>
        <taxon>Pseudomonadota</taxon>
        <taxon>Gammaproteobacteria</taxon>
        <taxon>Oceanospirillales</taxon>
        <taxon>Alcanivoracaceae</taxon>
        <taxon>Alcanivorax</taxon>
    </lineage>
</organism>
<dbReference type="Proteomes" id="UP000029444">
    <property type="component" value="Unassembled WGS sequence"/>
</dbReference>
<name>A0A095TW76_9GAMM</name>
<dbReference type="OrthoDB" id="1523296at2"/>
<dbReference type="InterPro" id="IPR010732">
    <property type="entry name" value="T6SS_TssG-like"/>
</dbReference>
<dbReference type="PANTHER" id="PTHR35564">
    <property type="match status" value="1"/>
</dbReference>
<dbReference type="AlphaFoldDB" id="A0A095TW76"/>
<dbReference type="STRING" id="1177154.Y5S_00250"/>
<dbReference type="Pfam" id="PF06996">
    <property type="entry name" value="T6SS_TssG"/>
    <property type="match status" value="1"/>
</dbReference>
<dbReference type="eggNOG" id="COG3520">
    <property type="taxonomic scope" value="Bacteria"/>
</dbReference>
<evidence type="ECO:0000313" key="1">
    <source>
        <dbReference type="EMBL" id="KGD66583.1"/>
    </source>
</evidence>
<proteinExistence type="predicted"/>
<gene>
    <name evidence="1" type="ORF">Y5S_00250</name>
</gene>
<comment type="caution">
    <text evidence="1">The sequence shown here is derived from an EMBL/GenBank/DDBJ whole genome shotgun (WGS) entry which is preliminary data.</text>
</comment>
<reference evidence="1 2" key="1">
    <citation type="submission" date="2012-09" db="EMBL/GenBank/DDBJ databases">
        <title>Genome Sequence of alkane-degrading Bacterium Alcanivorax sp. 19-m-6.</title>
        <authorList>
            <person name="Lai Q."/>
            <person name="Shao Z."/>
        </authorList>
    </citation>
    <scope>NUCLEOTIDE SEQUENCE [LARGE SCALE GENOMIC DNA]</scope>
    <source>
        <strain evidence="1 2">19-m-6</strain>
    </source>
</reference>
<sequence length="336" mass="35870">MGAANGLPDAALAQALLSAPQQFDFCQAMELLEALDQAGQGFGYGLEKRVKLVPDEDLVFPASDIRACQEQGGVITMLLSFMGLYGVDAPVPHYLLDQATADDDDAARLRDFLNIFNPRFYALLYRAMQVERPAAGRLPAGFLGCAQAIAGILPGADQEEKNENAEGVSTRSRRYFPVQRVRSVSTLQACLRDAMGGIDVNVADKLPAWEPLGQGIQLGCGGNGLGDDAVLGGRVFIANGPVQVQLGPVSPEQAQTLLPGHPEGNQVQHILGDYLGGQAQASLAIRVAPLDRQPVRLGIEEQCLGRSAWLGEQLQKETIIRVAGKAMQANQIQGVM</sequence>
<dbReference type="NCBIfam" id="TIGR03347">
    <property type="entry name" value="VI_chp_1"/>
    <property type="match status" value="1"/>
</dbReference>
<dbReference type="PANTHER" id="PTHR35564:SF3">
    <property type="entry name" value="TYPE VI SECRETION SYSTEM BASEPLATE SUBUNIT TSSG"/>
    <property type="match status" value="1"/>
</dbReference>